<dbReference type="OrthoDB" id="10039566at2759"/>
<proteinExistence type="predicted"/>
<dbReference type="GO" id="GO:0000329">
    <property type="term" value="C:fungal-type vacuole membrane"/>
    <property type="evidence" value="ECO:0007669"/>
    <property type="project" value="InterPro"/>
</dbReference>
<keyword evidence="1" id="KW-0472">Membrane</keyword>
<evidence type="ECO:0000256" key="1">
    <source>
        <dbReference type="SAM" id="Phobius"/>
    </source>
</evidence>
<gene>
    <name evidence="2" type="ORF">AOQ84DRAFT_371763</name>
</gene>
<accession>A0A8E2JY15</accession>
<name>A0A8E2JY15_9PEZI</name>
<dbReference type="InterPro" id="IPR022185">
    <property type="entry name" value="DUF3712"/>
</dbReference>
<evidence type="ECO:0000313" key="3">
    <source>
        <dbReference type="Proteomes" id="UP000250140"/>
    </source>
</evidence>
<dbReference type="AlphaFoldDB" id="A0A8E2JY15"/>
<dbReference type="InterPro" id="IPR046368">
    <property type="entry name" value="Tag1"/>
</dbReference>
<sequence>MGKEKCIGANRNIGGLKNAVGYRGFSQHWDKGKEKEKLLVTVESSLGSVQKIENIATVEEVPKGKLSRKRLWRHYKRYLCCYAMLFVVVCAVGFPILFLVIFPAVAQRLVDSADLPIRSSMIMDPTNGSVIYSLIASLKVPKPFTVKLMPITLSLFRPETEPNIIPYVNVSLPEMKLKGNASVAITNQTATILDKSQFIDFLANAVYSEEFTLAARGETDAYLGKLKAHIHFNKAIKLKGLNMLNRFVINSARVLLPPEEDGTNLEGSFTIPNASIVTFELGNVTLNLKVGDLILGNATMENVLLKPGNNSISARGIIDLKTTIKNIGPIVTAEADALKAGNIEVSASGNQTIFNGQHIDYFEDVLNNLTLTAQMPIASILLDSLGGLLGGGGIYWEGLSKSEETEYNRNGH</sequence>
<feature type="transmembrane region" description="Helical" evidence="1">
    <location>
        <begin position="78"/>
        <end position="102"/>
    </location>
</feature>
<keyword evidence="1" id="KW-1133">Transmembrane helix</keyword>
<keyword evidence="1" id="KW-0812">Transmembrane</keyword>
<evidence type="ECO:0000313" key="2">
    <source>
        <dbReference type="EMBL" id="OCL13904.1"/>
    </source>
</evidence>
<organism evidence="2 3">
    <name type="scientific">Glonium stellatum</name>
    <dbReference type="NCBI Taxonomy" id="574774"/>
    <lineage>
        <taxon>Eukaryota</taxon>
        <taxon>Fungi</taxon>
        <taxon>Dikarya</taxon>
        <taxon>Ascomycota</taxon>
        <taxon>Pezizomycotina</taxon>
        <taxon>Dothideomycetes</taxon>
        <taxon>Pleosporomycetidae</taxon>
        <taxon>Gloniales</taxon>
        <taxon>Gloniaceae</taxon>
        <taxon>Glonium</taxon>
    </lineage>
</organism>
<dbReference type="Proteomes" id="UP000250140">
    <property type="component" value="Unassembled WGS sequence"/>
</dbReference>
<protein>
    <submittedName>
        <fullName evidence="2">Uncharacterized protein</fullName>
    </submittedName>
</protein>
<dbReference type="PANTHER" id="PTHR35895:SF2">
    <property type="match status" value="1"/>
</dbReference>
<dbReference type="EMBL" id="KV748655">
    <property type="protein sequence ID" value="OCL13904.1"/>
    <property type="molecule type" value="Genomic_DNA"/>
</dbReference>
<dbReference type="PANTHER" id="PTHR35895">
    <property type="entry name" value="CHROMOSOME 16, WHOLE GENOME SHOTGUN SEQUENCE"/>
    <property type="match status" value="1"/>
</dbReference>
<keyword evidence="3" id="KW-1185">Reference proteome</keyword>
<dbReference type="Pfam" id="PF12505">
    <property type="entry name" value="DUF3712"/>
    <property type="match status" value="1"/>
</dbReference>
<reference evidence="2 3" key="1">
    <citation type="journal article" date="2016" name="Nat. Commun.">
        <title>Ectomycorrhizal ecology is imprinted in the genome of the dominant symbiotic fungus Cenococcum geophilum.</title>
        <authorList>
            <consortium name="DOE Joint Genome Institute"/>
            <person name="Peter M."/>
            <person name="Kohler A."/>
            <person name="Ohm R.A."/>
            <person name="Kuo A."/>
            <person name="Krutzmann J."/>
            <person name="Morin E."/>
            <person name="Arend M."/>
            <person name="Barry K.W."/>
            <person name="Binder M."/>
            <person name="Choi C."/>
            <person name="Clum A."/>
            <person name="Copeland A."/>
            <person name="Grisel N."/>
            <person name="Haridas S."/>
            <person name="Kipfer T."/>
            <person name="LaButti K."/>
            <person name="Lindquist E."/>
            <person name="Lipzen A."/>
            <person name="Maire R."/>
            <person name="Meier B."/>
            <person name="Mihaltcheva S."/>
            <person name="Molinier V."/>
            <person name="Murat C."/>
            <person name="Poggeler S."/>
            <person name="Quandt C.A."/>
            <person name="Sperisen C."/>
            <person name="Tritt A."/>
            <person name="Tisserant E."/>
            <person name="Crous P.W."/>
            <person name="Henrissat B."/>
            <person name="Nehls U."/>
            <person name="Egli S."/>
            <person name="Spatafora J.W."/>
            <person name="Grigoriev I.V."/>
            <person name="Martin F.M."/>
        </authorList>
    </citation>
    <scope>NUCLEOTIDE SEQUENCE [LARGE SCALE GENOMIC DNA]</scope>
    <source>
        <strain evidence="2 3">CBS 207.34</strain>
    </source>
</reference>